<evidence type="ECO:0000313" key="4">
    <source>
        <dbReference type="Proteomes" id="UP000694564"/>
    </source>
</evidence>
<feature type="site" description="Cleavage; by caspase-3" evidence="1">
    <location>
        <begin position="135"/>
        <end position="136"/>
    </location>
</feature>
<dbReference type="Ensembl" id="ENSSVLT00005019443.1">
    <property type="protein sequence ID" value="ENSSVLP00005017466.1"/>
    <property type="gene ID" value="ENSSVLG00005013980.1"/>
</dbReference>
<feature type="compositionally biased region" description="Basic and acidic residues" evidence="2">
    <location>
        <begin position="123"/>
        <end position="132"/>
    </location>
</feature>
<keyword evidence="4" id="KW-1185">Reference proteome</keyword>
<dbReference type="GO" id="GO:0005739">
    <property type="term" value="C:mitochondrion"/>
    <property type="evidence" value="ECO:0007669"/>
    <property type="project" value="TreeGrafter"/>
</dbReference>
<dbReference type="Proteomes" id="UP000694564">
    <property type="component" value="Chromosome 1"/>
</dbReference>
<evidence type="ECO:0008006" key="5">
    <source>
        <dbReference type="Google" id="ProtNLM"/>
    </source>
</evidence>
<feature type="compositionally biased region" description="Acidic residues" evidence="2">
    <location>
        <begin position="30"/>
        <end position="42"/>
    </location>
</feature>
<organism evidence="3 4">
    <name type="scientific">Sciurus vulgaris</name>
    <name type="common">Eurasian red squirrel</name>
    <dbReference type="NCBI Taxonomy" id="55149"/>
    <lineage>
        <taxon>Eukaryota</taxon>
        <taxon>Metazoa</taxon>
        <taxon>Chordata</taxon>
        <taxon>Craniata</taxon>
        <taxon>Vertebrata</taxon>
        <taxon>Euteleostomi</taxon>
        <taxon>Mammalia</taxon>
        <taxon>Eutheria</taxon>
        <taxon>Euarchontoglires</taxon>
        <taxon>Glires</taxon>
        <taxon>Rodentia</taxon>
        <taxon>Sciuromorpha</taxon>
        <taxon>Sciuridae</taxon>
        <taxon>Sciurinae</taxon>
        <taxon>Sciurini</taxon>
        <taxon>Sciurus</taxon>
    </lineage>
</organism>
<dbReference type="PANTHER" id="PTHR14938">
    <property type="entry name" value="HCLS1-ASSOCIATED PROTEIN X-1"/>
    <property type="match status" value="1"/>
</dbReference>
<dbReference type="GO" id="GO:0043066">
    <property type="term" value="P:negative regulation of apoptotic process"/>
    <property type="evidence" value="ECO:0007669"/>
    <property type="project" value="InterPro"/>
</dbReference>
<feature type="compositionally biased region" description="Basic and acidic residues" evidence="2">
    <location>
        <begin position="225"/>
        <end position="263"/>
    </location>
</feature>
<dbReference type="GeneTree" id="ENSGT00390000018324"/>
<dbReference type="GO" id="GO:0030833">
    <property type="term" value="P:regulation of actin filament polymerization"/>
    <property type="evidence" value="ECO:0007669"/>
    <property type="project" value="TreeGrafter"/>
</dbReference>
<dbReference type="GO" id="GO:0030136">
    <property type="term" value="C:clathrin-coated vesicle"/>
    <property type="evidence" value="ECO:0007669"/>
    <property type="project" value="TreeGrafter"/>
</dbReference>
<dbReference type="PANTHER" id="PTHR14938:SF2">
    <property type="entry name" value="HCLS1-ASSOCIATED PROTEIN X-1"/>
    <property type="match status" value="1"/>
</dbReference>
<dbReference type="AlphaFoldDB" id="A0A8D2D026"/>
<evidence type="ECO:0000256" key="1">
    <source>
        <dbReference type="PIRSR" id="PIRSR037634-1"/>
    </source>
</evidence>
<proteinExistence type="predicted"/>
<dbReference type="GO" id="GO:0016529">
    <property type="term" value="C:sarcoplasmic reticulum"/>
    <property type="evidence" value="ECO:0007669"/>
    <property type="project" value="TreeGrafter"/>
</dbReference>
<name>A0A8D2D026_SCIVU</name>
<feature type="region of interest" description="Disordered" evidence="2">
    <location>
        <begin position="15"/>
        <end position="67"/>
    </location>
</feature>
<protein>
    <recommendedName>
        <fullName evidence="5">HS1-associating protein X-1</fullName>
    </recommendedName>
</protein>
<dbReference type="PIRSF" id="PIRSF037634">
    <property type="entry name" value="HS1-associating_X-1"/>
    <property type="match status" value="1"/>
</dbReference>
<feature type="region of interest" description="Disordered" evidence="2">
    <location>
        <begin position="103"/>
        <end position="270"/>
    </location>
</feature>
<evidence type="ECO:0000256" key="2">
    <source>
        <dbReference type="SAM" id="MobiDB-lite"/>
    </source>
</evidence>
<reference evidence="3" key="1">
    <citation type="submission" date="2020-06" db="EMBL/GenBank/DDBJ databases">
        <authorList>
            <consortium name="Wellcome Sanger Institute Data Sharing"/>
        </authorList>
    </citation>
    <scope>NUCLEOTIDE SEQUENCE [LARGE SCALE GENOMIC DNA]</scope>
</reference>
<dbReference type="InterPro" id="IPR017248">
    <property type="entry name" value="HAX-1"/>
</dbReference>
<dbReference type="GO" id="GO:0015629">
    <property type="term" value="C:actin cytoskeleton"/>
    <property type="evidence" value="ECO:0007669"/>
    <property type="project" value="TreeGrafter"/>
</dbReference>
<reference evidence="3" key="2">
    <citation type="submission" date="2025-08" db="UniProtKB">
        <authorList>
            <consortium name="Ensembl"/>
        </authorList>
    </citation>
    <scope>IDENTIFICATION</scope>
</reference>
<sequence length="287" mass="32481">MSLFDLFRGFFGFSGPRSHRDPFFGGMTRDEDEDDEEEEEEGATCGHGNRRFDGSQPPEEFGFSFGFSPGEGMRFQDNFGFDDLVRDFNSIFSEMGAWTLPSRPPVSTCHLSTELPGPESETPGERLREGQTLRDSMLKYPDSHQPRIFGGVLESDARTESPKPAPDWGSQKPFHRFDDIWPMTPHPRAREDNDLDSQVSQEGLGPVLQPQPKSYFKSISVTKITKPDGIVEERRTVVDSEGRRETTVTRQEPEGSPRGDPESPRPPALDDAFSILDLFLGRWFRSR</sequence>
<dbReference type="GO" id="GO:0016324">
    <property type="term" value="C:apical plasma membrane"/>
    <property type="evidence" value="ECO:0007669"/>
    <property type="project" value="TreeGrafter"/>
</dbReference>
<reference evidence="3" key="3">
    <citation type="submission" date="2025-09" db="UniProtKB">
        <authorList>
            <consortium name="Ensembl"/>
        </authorList>
    </citation>
    <scope>IDENTIFICATION</scope>
</reference>
<feature type="compositionally biased region" description="Low complexity" evidence="2">
    <location>
        <begin position="57"/>
        <end position="67"/>
    </location>
</feature>
<evidence type="ECO:0000313" key="3">
    <source>
        <dbReference type="Ensembl" id="ENSSVLP00005017466.1"/>
    </source>
</evidence>
<accession>A0A8D2D026</accession>